<proteinExistence type="inferred from homology"/>
<dbReference type="GO" id="GO:0003723">
    <property type="term" value="F:RNA binding"/>
    <property type="evidence" value="ECO:0007669"/>
    <property type="project" value="InterPro"/>
</dbReference>
<dbReference type="Gene3D" id="1.10.8.590">
    <property type="match status" value="1"/>
</dbReference>
<keyword evidence="4" id="KW-0949">S-adenosyl-L-methionine</keyword>
<dbReference type="FunCoup" id="A0A4R2PRZ7">
    <property type="interactions" value="170"/>
</dbReference>
<dbReference type="AlphaFoldDB" id="A0A4R2PRZ7"/>
<organism evidence="6 7">
    <name type="scientific">Rhodothalassium salexigens DSM 2132</name>
    <dbReference type="NCBI Taxonomy" id="1188247"/>
    <lineage>
        <taxon>Bacteria</taxon>
        <taxon>Pseudomonadati</taxon>
        <taxon>Pseudomonadota</taxon>
        <taxon>Alphaproteobacteria</taxon>
        <taxon>Rhodothalassiales</taxon>
        <taxon>Rhodothalassiaceae</taxon>
        <taxon>Rhodothalassium</taxon>
    </lineage>
</organism>
<dbReference type="GO" id="GO:0002128">
    <property type="term" value="P:tRNA nucleoside ribose methylation"/>
    <property type="evidence" value="ECO:0007669"/>
    <property type="project" value="TreeGrafter"/>
</dbReference>
<dbReference type="PANTHER" id="PTHR42786">
    <property type="entry name" value="TRNA/RRNA METHYLTRANSFERASE"/>
    <property type="match status" value="1"/>
</dbReference>
<keyword evidence="2 6" id="KW-0489">Methyltransferase</keyword>
<comment type="caution">
    <text evidence="6">The sequence shown here is derived from an EMBL/GenBank/DDBJ whole genome shotgun (WGS) entry which is preliminary data.</text>
</comment>
<dbReference type="Gene3D" id="3.40.1280.10">
    <property type="match status" value="1"/>
</dbReference>
<feature type="domain" description="tRNA/rRNA methyltransferase SpoU type" evidence="5">
    <location>
        <begin position="58"/>
        <end position="208"/>
    </location>
</feature>
<reference evidence="6 7" key="1">
    <citation type="submission" date="2019-03" db="EMBL/GenBank/DDBJ databases">
        <title>Genomic Encyclopedia of Type Strains, Phase IV (KMG-IV): sequencing the most valuable type-strain genomes for metagenomic binning, comparative biology and taxonomic classification.</title>
        <authorList>
            <person name="Goeker M."/>
        </authorList>
    </citation>
    <scope>NUCLEOTIDE SEQUENCE [LARGE SCALE GENOMIC DNA]</scope>
    <source>
        <strain evidence="6 7">DSM 2132</strain>
    </source>
</reference>
<evidence type="ECO:0000256" key="2">
    <source>
        <dbReference type="ARBA" id="ARBA00022603"/>
    </source>
</evidence>
<name>A0A4R2PRZ7_RHOSA</name>
<dbReference type="PANTHER" id="PTHR42786:SF7">
    <property type="entry name" value="TRNA_RRNA METHYLTRANSFERASE SPOU TYPE DOMAIN-CONTAINING PROTEIN"/>
    <property type="match status" value="1"/>
</dbReference>
<dbReference type="InterPro" id="IPR029028">
    <property type="entry name" value="Alpha/beta_knot_MTases"/>
</dbReference>
<evidence type="ECO:0000256" key="4">
    <source>
        <dbReference type="ARBA" id="ARBA00022691"/>
    </source>
</evidence>
<dbReference type="Pfam" id="PF00588">
    <property type="entry name" value="SpoU_methylase"/>
    <property type="match status" value="1"/>
</dbReference>
<evidence type="ECO:0000313" key="6">
    <source>
        <dbReference type="EMBL" id="TCP37844.1"/>
    </source>
</evidence>
<dbReference type="InParanoid" id="A0A4R2PRZ7"/>
<dbReference type="InterPro" id="IPR004384">
    <property type="entry name" value="RNA_MeTrfase_TrmJ/LasT"/>
</dbReference>
<dbReference type="SUPFAM" id="SSF75217">
    <property type="entry name" value="alpha/beta knot"/>
    <property type="match status" value="1"/>
</dbReference>
<dbReference type="InterPro" id="IPR029026">
    <property type="entry name" value="tRNA_m1G_MTases_N"/>
</dbReference>
<dbReference type="InterPro" id="IPR001537">
    <property type="entry name" value="SpoU_MeTrfase"/>
</dbReference>
<keyword evidence="3 6" id="KW-0808">Transferase</keyword>
<sequence>MARGQAACGSFVCTPAGLGLERSPAGVAPLKRAPAPVPLAHPARFSHIMAPAPQAHPIVVLVRPQLGENIGKTARAMYNFGLTDLVLVAPRDGWPNPAAGPAAAGADVVLDRARVVDSLGEAVGDCRRVFATTVRDRGMVMPVVTPLEAAAQAHAEIDAGGRVALVFGPERSGLSNEDLALADTILTVPVNPAFGSLNLAQAVVLVAYEWFQHRAPAPAVADHRAGQGAPKQALADLHAQLVADLDARGYFRSEGRYERQARSLRTLLENARLTDQEVQTLRGVFKTLTWAPRDPGDA</sequence>
<evidence type="ECO:0000259" key="5">
    <source>
        <dbReference type="Pfam" id="PF00588"/>
    </source>
</evidence>
<gene>
    <name evidence="6" type="ORF">EV659_102252</name>
</gene>
<dbReference type="Proteomes" id="UP000295399">
    <property type="component" value="Unassembled WGS sequence"/>
</dbReference>
<protein>
    <submittedName>
        <fullName evidence="6">tRNA/rRNA methyltransferase</fullName>
    </submittedName>
</protein>
<dbReference type="GO" id="GO:0008173">
    <property type="term" value="F:RNA methyltransferase activity"/>
    <property type="evidence" value="ECO:0007669"/>
    <property type="project" value="InterPro"/>
</dbReference>
<dbReference type="CDD" id="cd18093">
    <property type="entry name" value="SpoU-like_TrmJ"/>
    <property type="match status" value="1"/>
</dbReference>
<keyword evidence="7" id="KW-1185">Reference proteome</keyword>
<dbReference type="EMBL" id="SLXO01000002">
    <property type="protein sequence ID" value="TCP37844.1"/>
    <property type="molecule type" value="Genomic_DNA"/>
</dbReference>
<comment type="similarity">
    <text evidence="1">Belongs to the class IV-like SAM-binding methyltransferase superfamily. RNA methyltransferase TrmH family.</text>
</comment>
<dbReference type="GO" id="GO:0005829">
    <property type="term" value="C:cytosol"/>
    <property type="evidence" value="ECO:0007669"/>
    <property type="project" value="TreeGrafter"/>
</dbReference>
<accession>A0A4R2PRZ7</accession>
<evidence type="ECO:0000256" key="1">
    <source>
        <dbReference type="ARBA" id="ARBA00007228"/>
    </source>
</evidence>
<evidence type="ECO:0000256" key="3">
    <source>
        <dbReference type="ARBA" id="ARBA00022679"/>
    </source>
</evidence>
<evidence type="ECO:0000313" key="7">
    <source>
        <dbReference type="Proteomes" id="UP000295399"/>
    </source>
</evidence>